<accession>A0A382ABS9</accession>
<protein>
    <submittedName>
        <fullName evidence="1">Uncharacterized protein</fullName>
    </submittedName>
</protein>
<sequence>MPARMLATTLIACLFSGWSFAQSSDADDVYKVPRTEHDHPDFQGVWSTRFNTMLERPEGLPLVLSPEQAAGFAQAVARSLEGNDDPDIDRLGPPVLAVVNGEYRSSVIVHPENGVLPYNELGAQRSAHDYFAGIGYDGPEQRPGVERCTEAWGSPPMRAFMYQLFHGFVQTADMIAIVSEELAPLRVIHMDGRSRPDAIRSFDGHSVGRWEGDTLVVETTHYSDANPERASTGRPMLISSEARVTERFTRTSETELNYQYSVDDPKYYAEPWRGEFSFIREDSDHIYEYACHEGNYSMVGALRGQRAIEAQADQEEKD</sequence>
<dbReference type="AlphaFoldDB" id="A0A382ABS9"/>
<gene>
    <name evidence="1" type="ORF">METZ01_LOCUS151396</name>
</gene>
<evidence type="ECO:0000313" key="1">
    <source>
        <dbReference type="EMBL" id="SVA98542.1"/>
    </source>
</evidence>
<dbReference type="EMBL" id="UINC01024595">
    <property type="protein sequence ID" value="SVA98542.1"/>
    <property type="molecule type" value="Genomic_DNA"/>
</dbReference>
<name>A0A382ABS9_9ZZZZ</name>
<proteinExistence type="predicted"/>
<organism evidence="1">
    <name type="scientific">marine metagenome</name>
    <dbReference type="NCBI Taxonomy" id="408172"/>
    <lineage>
        <taxon>unclassified sequences</taxon>
        <taxon>metagenomes</taxon>
        <taxon>ecological metagenomes</taxon>
    </lineage>
</organism>
<reference evidence="1" key="1">
    <citation type="submission" date="2018-05" db="EMBL/GenBank/DDBJ databases">
        <authorList>
            <person name="Lanie J.A."/>
            <person name="Ng W.-L."/>
            <person name="Kazmierczak K.M."/>
            <person name="Andrzejewski T.M."/>
            <person name="Davidsen T.M."/>
            <person name="Wayne K.J."/>
            <person name="Tettelin H."/>
            <person name="Glass J.I."/>
            <person name="Rusch D."/>
            <person name="Podicherti R."/>
            <person name="Tsui H.-C.T."/>
            <person name="Winkler M.E."/>
        </authorList>
    </citation>
    <scope>NUCLEOTIDE SEQUENCE</scope>
</reference>